<name>A0A3G8JIV0_9ACTN</name>
<keyword evidence="2" id="KW-1185">Reference proteome</keyword>
<dbReference type="OrthoDB" id="7502553at2"/>
<dbReference type="Pfam" id="PF00300">
    <property type="entry name" value="His_Phos_1"/>
    <property type="match status" value="1"/>
</dbReference>
<evidence type="ECO:0000313" key="2">
    <source>
        <dbReference type="Proteomes" id="UP000271469"/>
    </source>
</evidence>
<reference evidence="1 2" key="1">
    <citation type="submission" date="2018-11" db="EMBL/GenBank/DDBJ databases">
        <title>Gordonia insulae sp. nov., isolated from an island soil.</title>
        <authorList>
            <person name="Kim Y.S."/>
            <person name="Kim S.B."/>
        </authorList>
    </citation>
    <scope>NUCLEOTIDE SEQUENCE [LARGE SCALE GENOMIC DNA]</scope>
    <source>
        <strain evidence="1 2">MMS17-SY073</strain>
    </source>
</reference>
<gene>
    <name evidence="1" type="ORF">D7316_01460</name>
</gene>
<evidence type="ECO:0008006" key="3">
    <source>
        <dbReference type="Google" id="ProtNLM"/>
    </source>
</evidence>
<organism evidence="1 2">
    <name type="scientific">Gordonia insulae</name>
    <dbReference type="NCBI Taxonomy" id="2420509"/>
    <lineage>
        <taxon>Bacteria</taxon>
        <taxon>Bacillati</taxon>
        <taxon>Actinomycetota</taxon>
        <taxon>Actinomycetes</taxon>
        <taxon>Mycobacteriales</taxon>
        <taxon>Gordoniaceae</taxon>
        <taxon>Gordonia</taxon>
    </lineage>
</organism>
<dbReference type="Gene3D" id="3.40.50.1240">
    <property type="entry name" value="Phosphoglycerate mutase-like"/>
    <property type="match status" value="1"/>
</dbReference>
<dbReference type="AlphaFoldDB" id="A0A3G8JIV0"/>
<dbReference type="KEGG" id="gom:D7316_01460"/>
<accession>A0A3G8JIV0</accession>
<evidence type="ECO:0000313" key="1">
    <source>
        <dbReference type="EMBL" id="AZG44868.1"/>
    </source>
</evidence>
<dbReference type="SUPFAM" id="SSF53254">
    <property type="entry name" value="Phosphoglycerate mutase-like"/>
    <property type="match status" value="1"/>
</dbReference>
<proteinExistence type="predicted"/>
<dbReference type="InterPro" id="IPR029033">
    <property type="entry name" value="His_PPase_superfam"/>
</dbReference>
<dbReference type="Proteomes" id="UP000271469">
    <property type="component" value="Chromosome"/>
</dbReference>
<sequence>MHIVTAGRTGPNRSVRFGGDLSLDDAGRRTVSALAATLVDVPTRGAVPCGPEAAARESCDLLGRAFTVDPRLRTLDVGAWSGRTPEDLAPDELAVWFTDPTACPHGGETIADFVARIHRWGTEHASSAVCVVSMPVAQALLAARADEFFAVEVRPATAYRMTPGAAVPAVKGTKTRLRT</sequence>
<dbReference type="RefSeq" id="WP_124707669.1">
    <property type="nucleotide sequence ID" value="NZ_CP033972.1"/>
</dbReference>
<dbReference type="EMBL" id="CP033972">
    <property type="protein sequence ID" value="AZG44868.1"/>
    <property type="molecule type" value="Genomic_DNA"/>
</dbReference>
<protein>
    <recommendedName>
        <fullName evidence="3">Phosphoserine phosphatase 1</fullName>
    </recommendedName>
</protein>
<dbReference type="InterPro" id="IPR013078">
    <property type="entry name" value="His_Pase_superF_clade-1"/>
</dbReference>